<reference evidence="1 2" key="1">
    <citation type="submission" date="2024-09" db="EMBL/GenBank/DDBJ databases">
        <title>The Natural Products Discovery Center: Release of the First 8490 Sequenced Strains for Exploring Actinobacteria Biosynthetic Diversity.</title>
        <authorList>
            <person name="Kalkreuter E."/>
            <person name="Kautsar S.A."/>
            <person name="Yang D."/>
            <person name="Bader C.D."/>
            <person name="Teijaro C.N."/>
            <person name="Fluegel L."/>
            <person name="Davis C.M."/>
            <person name="Simpson J.R."/>
            <person name="Lauterbach L."/>
            <person name="Steele A.D."/>
            <person name="Gui C."/>
            <person name="Meng S."/>
            <person name="Li G."/>
            <person name="Viehrig K."/>
            <person name="Ye F."/>
            <person name="Su P."/>
            <person name="Kiefer A.F."/>
            <person name="Nichols A."/>
            <person name="Cepeda A.J."/>
            <person name="Yan W."/>
            <person name="Fan B."/>
            <person name="Jiang Y."/>
            <person name="Adhikari A."/>
            <person name="Zheng C.-J."/>
            <person name="Schuster L."/>
            <person name="Cowan T.M."/>
            <person name="Smanski M.J."/>
            <person name="Chevrette M.G."/>
            <person name="De Carvalho L.P.S."/>
            <person name="Shen B."/>
        </authorList>
    </citation>
    <scope>NUCLEOTIDE SEQUENCE [LARGE SCALE GENOMIC DNA]</scope>
    <source>
        <strain evidence="1 2">NPDC058428</strain>
    </source>
</reference>
<dbReference type="GO" id="GO:0016740">
    <property type="term" value="F:transferase activity"/>
    <property type="evidence" value="ECO:0007669"/>
    <property type="project" value="UniProtKB-KW"/>
</dbReference>
<comment type="caution">
    <text evidence="1">The sequence shown here is derived from an EMBL/GenBank/DDBJ whole genome shotgun (WGS) entry which is preliminary data.</text>
</comment>
<evidence type="ECO:0000313" key="2">
    <source>
        <dbReference type="Proteomes" id="UP001598352"/>
    </source>
</evidence>
<dbReference type="EMBL" id="JBHXKZ010000006">
    <property type="protein sequence ID" value="MFD4822967.1"/>
    <property type="molecule type" value="Genomic_DNA"/>
</dbReference>
<keyword evidence="1" id="KW-0808">Transferase</keyword>
<dbReference type="Gene3D" id="3.90.470.20">
    <property type="entry name" value="4'-phosphopantetheinyl transferase domain"/>
    <property type="match status" value="1"/>
</dbReference>
<evidence type="ECO:0000313" key="1">
    <source>
        <dbReference type="EMBL" id="MFD4822967.1"/>
    </source>
</evidence>
<dbReference type="InterPro" id="IPR037143">
    <property type="entry name" value="4-PPantetheinyl_Trfase_dom_sf"/>
</dbReference>
<accession>A0ABW6EZR2</accession>
<name>A0ABW6EZR2_9ACTN</name>
<dbReference type="Proteomes" id="UP001598352">
    <property type="component" value="Unassembled WGS sequence"/>
</dbReference>
<protein>
    <submittedName>
        <fullName evidence="1">4'-phosphopantetheinyl transferase family protein</fullName>
    </submittedName>
</protein>
<organism evidence="1 2">
    <name type="scientific">Streptomyces rubiginosohelvolus</name>
    <dbReference type="NCBI Taxonomy" id="67362"/>
    <lineage>
        <taxon>Bacteria</taxon>
        <taxon>Bacillati</taxon>
        <taxon>Actinomycetota</taxon>
        <taxon>Actinomycetes</taxon>
        <taxon>Kitasatosporales</taxon>
        <taxon>Streptomycetaceae</taxon>
        <taxon>Streptomyces</taxon>
    </lineage>
</organism>
<keyword evidence="2" id="KW-1185">Reference proteome</keyword>
<dbReference type="RefSeq" id="WP_382771677.1">
    <property type="nucleotide sequence ID" value="NZ_JBHXKZ010000006.1"/>
</dbReference>
<dbReference type="SUPFAM" id="SSF56214">
    <property type="entry name" value="4'-phosphopantetheinyl transferase"/>
    <property type="match status" value="1"/>
</dbReference>
<sequence length="133" mass="14375">MTEIDGGFRETGAIHIWHGRVRDRLPPSDLAVLADDGLGRARRAGGVRSAHYAGVRPAVRRVLGLRPSAVRFGRHARPRCTDPAHGRPRVERPATTLDFNLSRSGPYWLLAVTAGAKIGVGIERLDSAVGVAR</sequence>
<proteinExistence type="predicted"/>
<gene>
    <name evidence="1" type="ORF">ACFWOQ_10335</name>
</gene>